<reference evidence="2" key="1">
    <citation type="submission" date="2020-02" db="EMBL/GenBank/DDBJ databases">
        <authorList>
            <person name="Meier V. D."/>
        </authorList>
    </citation>
    <scope>NUCLEOTIDE SEQUENCE</scope>
    <source>
        <strain evidence="2">AVDCRST_MAG73</strain>
    </source>
</reference>
<gene>
    <name evidence="2" type="ORF">AVDCRST_MAG73-449</name>
</gene>
<feature type="compositionally biased region" description="Low complexity" evidence="1">
    <location>
        <begin position="230"/>
        <end position="240"/>
    </location>
</feature>
<dbReference type="GO" id="GO:0004791">
    <property type="term" value="F:thioredoxin-disulfide reductase (NADPH) activity"/>
    <property type="evidence" value="ECO:0007669"/>
    <property type="project" value="UniProtKB-EC"/>
</dbReference>
<dbReference type="AlphaFoldDB" id="A0A6J4TJY0"/>
<accession>A0A6J4TJY0</accession>
<feature type="compositionally biased region" description="Basic and acidic residues" evidence="1">
    <location>
        <begin position="148"/>
        <end position="166"/>
    </location>
</feature>
<protein>
    <submittedName>
        <fullName evidence="2">Thioredoxin reductase</fullName>
        <ecNumber evidence="2">1.8.1.9</ecNumber>
    </submittedName>
</protein>
<feature type="compositionally biased region" description="Basic residues" evidence="1">
    <location>
        <begin position="241"/>
        <end position="259"/>
    </location>
</feature>
<organism evidence="2">
    <name type="scientific">uncultured Thermomicrobiales bacterium</name>
    <dbReference type="NCBI Taxonomy" id="1645740"/>
    <lineage>
        <taxon>Bacteria</taxon>
        <taxon>Pseudomonadati</taxon>
        <taxon>Thermomicrobiota</taxon>
        <taxon>Thermomicrobia</taxon>
        <taxon>Thermomicrobiales</taxon>
        <taxon>environmental samples</taxon>
    </lineage>
</organism>
<feature type="compositionally biased region" description="Basic residues" evidence="1">
    <location>
        <begin position="116"/>
        <end position="130"/>
    </location>
</feature>
<feature type="non-terminal residue" evidence="2">
    <location>
        <position position="318"/>
    </location>
</feature>
<evidence type="ECO:0000313" key="2">
    <source>
        <dbReference type="EMBL" id="CAA9525315.1"/>
    </source>
</evidence>
<evidence type="ECO:0000256" key="1">
    <source>
        <dbReference type="SAM" id="MobiDB-lite"/>
    </source>
</evidence>
<dbReference type="EMBL" id="CADCWE010000028">
    <property type="protein sequence ID" value="CAA9525315.1"/>
    <property type="molecule type" value="Genomic_DNA"/>
</dbReference>
<name>A0A6J4TJY0_9BACT</name>
<feature type="region of interest" description="Disordered" evidence="1">
    <location>
        <begin position="1"/>
        <end position="272"/>
    </location>
</feature>
<feature type="compositionally biased region" description="Low complexity" evidence="1">
    <location>
        <begin position="11"/>
        <end position="22"/>
    </location>
</feature>
<dbReference type="EC" id="1.8.1.9" evidence="2"/>
<keyword evidence="2" id="KW-0560">Oxidoreductase</keyword>
<proteinExistence type="predicted"/>
<feature type="compositionally biased region" description="Basic and acidic residues" evidence="1">
    <location>
        <begin position="204"/>
        <end position="216"/>
    </location>
</feature>
<sequence>DPSTRAVQTLRRGLSARRSGSGRPRRNRLRLPRTERRRQDHRHPLPARLRQTQRRVGGDSWPRYLAGWGQRPPRPRVPGPPGRLLPRHDRPRPARLPCPPLGQAARVARSDARRSGAGRRRPRPPHRRLLQGHETETGPGRRLPARPRAADPRRADRRSRSIDPARFRGHFARASGPGADDLHVLPRSRRGGADLRAGGGGARRALDRRRNGRRPDPPQPADRPRRLRGRPAAGSGAGPPRCRRRARRAAGRTGGRARRQPAAPLSRPARGRRVEPLAAVAGRRLSRVLRGRRGGGWSRWRRRRGRGQRARRCWVAAM</sequence>
<feature type="non-terminal residue" evidence="2">
    <location>
        <position position="1"/>
    </location>
</feature>